<comment type="caution">
    <text evidence="2">The sequence shown here is derived from an EMBL/GenBank/DDBJ whole genome shotgun (WGS) entry which is preliminary data.</text>
</comment>
<sequence>MDSPSLLGKMEQLIREATNPKDGTISKNEEEISEQDFWLDNLYKSLENLPRKIIDRVYFYSSFCNKYTSEVFTKIKNHFSYKSEASPDPSPGGESSATPKTIQKAQIAQPIRAIYGVQSLFCELGRLIQRSTKTVIYSDNRMFFDRSYLRYIAETSKQEGTPLVSQRLTSCLIEDINKFAQEGIQQEISPLENSQKVRDKKNYLLDMELQPEESKTQPEDINNMTFGMPERDNLSSLDEASTCDMSIASSEKANMMEELGMKFINDSDYKESLIDLLTKVPKYFNKKPQSESMKYINALENLIGQHLNRFEKAKKKKLSLKDKEYYFLYIRNFLVRNKVTSGILLEIWVQNPIGDSVEKINQSNTVKFDFDKLNMIINQLKETKIKTTLKNYNFKGDMKLYTCICYTIIKELLGKDFSKSGKPVTSLKNLIENIHHISKNYYNSKAIPPEQKALIKADRRIKYIIAEIFRARGIWREENNNFFINSSKVESFLNEFNKYEASTILNNLLEEITQITS</sequence>
<feature type="region of interest" description="Disordered" evidence="1">
    <location>
        <begin position="81"/>
        <end position="102"/>
    </location>
</feature>
<name>A0AAD2D319_EUPCR</name>
<gene>
    <name evidence="2" type="ORF">ECRASSUSDP1_LOCUS20462</name>
</gene>
<evidence type="ECO:0000256" key="1">
    <source>
        <dbReference type="SAM" id="MobiDB-lite"/>
    </source>
</evidence>
<dbReference type="AlphaFoldDB" id="A0AAD2D319"/>
<feature type="compositionally biased region" description="Polar residues" evidence="1">
    <location>
        <begin position="93"/>
        <end position="102"/>
    </location>
</feature>
<accession>A0AAD2D319</accession>
<protein>
    <submittedName>
        <fullName evidence="2">Uncharacterized protein</fullName>
    </submittedName>
</protein>
<proteinExistence type="predicted"/>
<keyword evidence="3" id="KW-1185">Reference proteome</keyword>
<organism evidence="2 3">
    <name type="scientific">Euplotes crassus</name>
    <dbReference type="NCBI Taxonomy" id="5936"/>
    <lineage>
        <taxon>Eukaryota</taxon>
        <taxon>Sar</taxon>
        <taxon>Alveolata</taxon>
        <taxon>Ciliophora</taxon>
        <taxon>Intramacronucleata</taxon>
        <taxon>Spirotrichea</taxon>
        <taxon>Hypotrichia</taxon>
        <taxon>Euplotida</taxon>
        <taxon>Euplotidae</taxon>
        <taxon>Moneuplotes</taxon>
    </lineage>
</organism>
<dbReference type="Proteomes" id="UP001295684">
    <property type="component" value="Unassembled WGS sequence"/>
</dbReference>
<evidence type="ECO:0000313" key="2">
    <source>
        <dbReference type="EMBL" id="CAI2379054.1"/>
    </source>
</evidence>
<reference evidence="2" key="1">
    <citation type="submission" date="2023-07" db="EMBL/GenBank/DDBJ databases">
        <authorList>
            <consortium name="AG Swart"/>
            <person name="Singh M."/>
            <person name="Singh A."/>
            <person name="Seah K."/>
            <person name="Emmerich C."/>
        </authorList>
    </citation>
    <scope>NUCLEOTIDE SEQUENCE</scope>
    <source>
        <strain evidence="2">DP1</strain>
    </source>
</reference>
<dbReference type="EMBL" id="CAMPGE010020863">
    <property type="protein sequence ID" value="CAI2379054.1"/>
    <property type="molecule type" value="Genomic_DNA"/>
</dbReference>
<evidence type="ECO:0000313" key="3">
    <source>
        <dbReference type="Proteomes" id="UP001295684"/>
    </source>
</evidence>